<dbReference type="EMBL" id="GG663747">
    <property type="protein sequence ID" value="EEH52685.1"/>
    <property type="molecule type" value="Genomic_DNA"/>
</dbReference>
<name>C1N485_MICPC</name>
<feature type="compositionally biased region" description="Gly residues" evidence="1">
    <location>
        <begin position="160"/>
        <end position="175"/>
    </location>
</feature>
<evidence type="ECO:0000313" key="3">
    <source>
        <dbReference type="Proteomes" id="UP000001876"/>
    </source>
</evidence>
<reference evidence="2 3" key="1">
    <citation type="journal article" date="2009" name="Science">
        <title>Green evolution and dynamic adaptations revealed by genomes of the marine picoeukaryotes Micromonas.</title>
        <authorList>
            <person name="Worden A.Z."/>
            <person name="Lee J.H."/>
            <person name="Mock T."/>
            <person name="Rouze P."/>
            <person name="Simmons M.P."/>
            <person name="Aerts A.L."/>
            <person name="Allen A.E."/>
            <person name="Cuvelier M.L."/>
            <person name="Derelle E."/>
            <person name="Everett M.V."/>
            <person name="Foulon E."/>
            <person name="Grimwood J."/>
            <person name="Gundlach H."/>
            <person name="Henrissat B."/>
            <person name="Napoli C."/>
            <person name="McDonald S.M."/>
            <person name="Parker M.S."/>
            <person name="Rombauts S."/>
            <person name="Salamov A."/>
            <person name="Von Dassow P."/>
            <person name="Badger J.H."/>
            <person name="Coutinho P.M."/>
            <person name="Demir E."/>
            <person name="Dubchak I."/>
            <person name="Gentemann C."/>
            <person name="Eikrem W."/>
            <person name="Gready J.E."/>
            <person name="John U."/>
            <person name="Lanier W."/>
            <person name="Lindquist E.A."/>
            <person name="Lucas S."/>
            <person name="Mayer K.F."/>
            <person name="Moreau H."/>
            <person name="Not F."/>
            <person name="Otillar R."/>
            <person name="Panaud O."/>
            <person name="Pangilinan J."/>
            <person name="Paulsen I."/>
            <person name="Piegu B."/>
            <person name="Poliakov A."/>
            <person name="Robbens S."/>
            <person name="Schmutz J."/>
            <person name="Toulza E."/>
            <person name="Wyss T."/>
            <person name="Zelensky A."/>
            <person name="Zhou K."/>
            <person name="Armbrust E.V."/>
            <person name="Bhattacharya D."/>
            <person name="Goodenough U.W."/>
            <person name="Van de Peer Y."/>
            <person name="Grigoriev I.V."/>
        </authorList>
    </citation>
    <scope>NUCLEOTIDE SEQUENCE [LARGE SCALE GENOMIC DNA]</scope>
    <source>
        <strain evidence="2 3">CCMP1545</strain>
    </source>
</reference>
<dbReference type="KEGG" id="mpp:MICPUCDRAFT_42355"/>
<feature type="region of interest" description="Disordered" evidence="1">
    <location>
        <begin position="156"/>
        <end position="180"/>
    </location>
</feature>
<proteinExistence type="predicted"/>
<dbReference type="GeneID" id="9688395"/>
<dbReference type="AlphaFoldDB" id="C1N485"/>
<accession>C1N485</accession>
<dbReference type="Proteomes" id="UP000001876">
    <property type="component" value="Unassembled WGS sequence"/>
</dbReference>
<feature type="region of interest" description="Disordered" evidence="1">
    <location>
        <begin position="1"/>
        <end position="23"/>
    </location>
</feature>
<protein>
    <submittedName>
        <fullName evidence="2">Predicted protein</fullName>
    </submittedName>
</protein>
<feature type="compositionally biased region" description="Pro residues" evidence="1">
    <location>
        <begin position="1"/>
        <end position="12"/>
    </location>
</feature>
<sequence length="200" mass="20300">MSGEKPPPPPPLTAVEDDDATSLDRRVRDLASKLEDGAYLRANAPAPGAKSIYDDFEAALKAAPRLSPDDDAAGVAINAGAIAAGQTKATSAGVVDLADLSAFANADGVGEEVVALQDASDDLFQRMLRDKPSVPAKGSDVLEHVAKQMGFDGVAADGVTEGGTRGGGGGAGGAGGKDDEELKGMMATLLAQLREERRQG</sequence>
<dbReference type="OMA" id="MPRNGET"/>
<gene>
    <name evidence="2" type="ORF">MICPUCDRAFT_42355</name>
</gene>
<evidence type="ECO:0000313" key="2">
    <source>
        <dbReference type="EMBL" id="EEH52685.1"/>
    </source>
</evidence>
<organism evidence="3">
    <name type="scientific">Micromonas pusilla (strain CCMP1545)</name>
    <name type="common">Picoplanktonic green alga</name>
    <dbReference type="NCBI Taxonomy" id="564608"/>
    <lineage>
        <taxon>Eukaryota</taxon>
        <taxon>Viridiplantae</taxon>
        <taxon>Chlorophyta</taxon>
        <taxon>Mamiellophyceae</taxon>
        <taxon>Mamiellales</taxon>
        <taxon>Mamiellaceae</taxon>
        <taxon>Micromonas</taxon>
    </lineage>
</organism>
<evidence type="ECO:0000256" key="1">
    <source>
        <dbReference type="SAM" id="MobiDB-lite"/>
    </source>
</evidence>
<dbReference type="RefSeq" id="XP_003062746.1">
    <property type="nucleotide sequence ID" value="XM_003062700.1"/>
</dbReference>
<keyword evidence="3" id="KW-1185">Reference proteome</keyword>